<dbReference type="AlphaFoldDB" id="A0A9Q5NB28"/>
<name>A0A9Q5NB28_SANBA</name>
<dbReference type="Proteomes" id="UP000757232">
    <property type="component" value="Unassembled WGS sequence"/>
</dbReference>
<dbReference type="InterPro" id="IPR027417">
    <property type="entry name" value="P-loop_NTPase"/>
</dbReference>
<dbReference type="Gene3D" id="3.40.50.300">
    <property type="entry name" value="P-loop containing nucleotide triphosphate hydrolases"/>
    <property type="match status" value="1"/>
</dbReference>
<organism evidence="1 2">
    <name type="scientific">Sanghuangporus baumii</name>
    <name type="common">Phellinus baumii</name>
    <dbReference type="NCBI Taxonomy" id="108892"/>
    <lineage>
        <taxon>Eukaryota</taxon>
        <taxon>Fungi</taxon>
        <taxon>Dikarya</taxon>
        <taxon>Basidiomycota</taxon>
        <taxon>Agaricomycotina</taxon>
        <taxon>Agaricomycetes</taxon>
        <taxon>Hymenochaetales</taxon>
        <taxon>Hymenochaetaceae</taxon>
        <taxon>Sanghuangporus</taxon>
    </lineage>
</organism>
<gene>
    <name evidence="1" type="ORF">A7U60_g1732</name>
</gene>
<protein>
    <submittedName>
        <fullName evidence="1">P-loop containing nucleoside triphosphate hydrolase protein</fullName>
    </submittedName>
</protein>
<reference evidence="1" key="1">
    <citation type="submission" date="2016-06" db="EMBL/GenBank/DDBJ databases">
        <title>Draft Genome sequence of the fungus Inonotus baumii.</title>
        <authorList>
            <person name="Zhu H."/>
            <person name="Lin W."/>
        </authorList>
    </citation>
    <scope>NUCLEOTIDE SEQUENCE</scope>
    <source>
        <strain evidence="1">821</strain>
    </source>
</reference>
<comment type="caution">
    <text evidence="1">The sequence shown here is derived from an EMBL/GenBank/DDBJ whole genome shotgun (WGS) entry which is preliminary data.</text>
</comment>
<dbReference type="OrthoDB" id="347435at2759"/>
<proteinExistence type="predicted"/>
<sequence length="340" mass="37539">MQRMANSIVAKIQPIAAHVRKCLDRHRTGVVVGGVSTSTSVPPLFVAFQGPQGSGKTFLTSHLSKVLSAAPHNLSVAVLSIDDLYLPHDELVRVAQTHPNNLLLSGRGQPGTHDVPLGTKLLQELKAINSSSSLGSSDNAGESRGIRLPFFDKSLYSGQGDRVPNAGSIVRPPLDVVLFEGWCVGFCSSDPAGIKCRFSQRIPDLEGILDLQTSFKEEDILQINENLWEYVAWWEFFDVFVQVGSTWVKPPDATPYSLIYKWRLQQEHNMRASNGGKGMTDEQVKTFVDRYIPGYVFFSDGIEHGYVDPVSGTRRLPPWLGSGLKISIDEERNLVSVDEF</sequence>
<accession>A0A9Q5NB28</accession>
<dbReference type="PANTHER" id="PTHR10285">
    <property type="entry name" value="URIDINE KINASE"/>
    <property type="match status" value="1"/>
</dbReference>
<keyword evidence="1" id="KW-0378">Hydrolase</keyword>
<dbReference type="SUPFAM" id="SSF52540">
    <property type="entry name" value="P-loop containing nucleoside triphosphate hydrolases"/>
    <property type="match status" value="1"/>
</dbReference>
<evidence type="ECO:0000313" key="2">
    <source>
        <dbReference type="Proteomes" id="UP000757232"/>
    </source>
</evidence>
<evidence type="ECO:0000313" key="1">
    <source>
        <dbReference type="EMBL" id="OCB91038.1"/>
    </source>
</evidence>
<keyword evidence="2" id="KW-1185">Reference proteome</keyword>
<dbReference type="EMBL" id="LNZH02000108">
    <property type="protein sequence ID" value="OCB91038.1"/>
    <property type="molecule type" value="Genomic_DNA"/>
</dbReference>
<dbReference type="GO" id="GO:0016787">
    <property type="term" value="F:hydrolase activity"/>
    <property type="evidence" value="ECO:0007669"/>
    <property type="project" value="UniProtKB-KW"/>
</dbReference>